<protein>
    <recommendedName>
        <fullName evidence="4">Lipoprotein</fullName>
    </recommendedName>
</protein>
<keyword evidence="1" id="KW-0732">Signal</keyword>
<dbReference type="EMBL" id="CP012029">
    <property type="protein sequence ID" value="ALO25179.1"/>
    <property type="molecule type" value="Genomic_DNA"/>
</dbReference>
<dbReference type="RefSeq" id="WP_002741390.1">
    <property type="nucleotide sequence ID" value="NZ_CP012029.1"/>
</dbReference>
<name>A0A0E3B6X0_LEPBO</name>
<proteinExistence type="predicted"/>
<gene>
    <name evidence="2" type="ORF">LBBP_00857</name>
</gene>
<evidence type="ECO:0000256" key="1">
    <source>
        <dbReference type="SAM" id="SignalP"/>
    </source>
</evidence>
<dbReference type="PATRIC" id="fig|280505.15.peg.833"/>
<reference evidence="2 3" key="1">
    <citation type="journal article" date="2015" name="PLoS Negl. Trop. Dis.">
        <title>Distribution of Plasmids in Distinct Leptospira Pathogenic Species.</title>
        <authorList>
            <person name="Wang Y."/>
            <person name="Zhuang X."/>
            <person name="Zhong Y."/>
            <person name="Zhang C."/>
            <person name="Zhang Y."/>
            <person name="Zeng L."/>
            <person name="Zhu Y."/>
            <person name="He P."/>
            <person name="Dong K."/>
            <person name="Pal U."/>
            <person name="Guo X."/>
            <person name="Qin J."/>
        </authorList>
    </citation>
    <scope>NUCLEOTIDE SEQUENCE [LARGE SCALE GENOMIC DNA]</scope>
    <source>
        <strain evidence="2 3">56604</strain>
    </source>
</reference>
<accession>A0A0E3B6X0</accession>
<organism evidence="2">
    <name type="scientific">Leptospira borgpetersenii serovar Ballum</name>
    <dbReference type="NCBI Taxonomy" id="280505"/>
    <lineage>
        <taxon>Bacteria</taxon>
        <taxon>Pseudomonadati</taxon>
        <taxon>Spirochaetota</taxon>
        <taxon>Spirochaetia</taxon>
        <taxon>Leptospirales</taxon>
        <taxon>Leptospiraceae</taxon>
        <taxon>Leptospira</taxon>
    </lineage>
</organism>
<feature type="signal peptide" evidence="1">
    <location>
        <begin position="1"/>
        <end position="28"/>
    </location>
</feature>
<sequence>MSKKIKRCTTFLAMFGLSVILFCSTVMLSGNYCPAFGVSNQTVEQNCHRSERTNDSTDNACSACNLFVSSESIHPKTSELGKNYSSVLTAVQNFFHFTLGIFFFQRSSYDQNPNYNVRKFIIQLVSTVRLLI</sequence>
<feature type="chain" id="PRO_5044365480" description="Lipoprotein" evidence="1">
    <location>
        <begin position="29"/>
        <end position="132"/>
    </location>
</feature>
<evidence type="ECO:0000313" key="3">
    <source>
        <dbReference type="Proteomes" id="UP000058857"/>
    </source>
</evidence>
<dbReference type="Proteomes" id="UP000058857">
    <property type="component" value="Chromosome 1"/>
</dbReference>
<evidence type="ECO:0008006" key="4">
    <source>
        <dbReference type="Google" id="ProtNLM"/>
    </source>
</evidence>
<dbReference type="AlphaFoldDB" id="A0A0E3B6X0"/>
<evidence type="ECO:0000313" key="2">
    <source>
        <dbReference type="EMBL" id="ALO25179.1"/>
    </source>
</evidence>